<sequence>MTDALCRNLRFDIFTYEPTFYELFDGLHKKKNSSDAKLLLQKAMKQIIDDIKQKYNDLKAICKGFNLATELYAMTEQLKTESIILRNIEAKQQANEVIRSLSEFCKLLEDDQKANQPLIQMDIINTESTDDAKKAFVNNANQALLQENLNSAIFAIVNKQNAGDRKRVKLQRKIPSESDSGIVITKLPLNPKKKVEKKKKPQIGELSDSSEASQEENEEEEERDSRRPRTSKQQPIVSKMRCKDQQQSGFIRDELTLRSQGETLKRKLVSRLALHLSANARIYNIYGTSECATVIPIGCPLPGYQYYILNDEMQAVNVDEIGEVFIS</sequence>
<feature type="region of interest" description="Disordered" evidence="1">
    <location>
        <begin position="193"/>
        <end position="245"/>
    </location>
</feature>
<reference evidence="2" key="1">
    <citation type="submission" date="2021-02" db="EMBL/GenBank/DDBJ databases">
        <authorList>
            <person name="Nowell W R."/>
        </authorList>
    </citation>
    <scope>NUCLEOTIDE SEQUENCE</scope>
</reference>
<comment type="caution">
    <text evidence="2">The sequence shown here is derived from an EMBL/GenBank/DDBJ whole genome shotgun (WGS) entry which is preliminary data.</text>
</comment>
<evidence type="ECO:0000256" key="1">
    <source>
        <dbReference type="SAM" id="MobiDB-lite"/>
    </source>
</evidence>
<organism evidence="2 4">
    <name type="scientific">Didymodactylos carnosus</name>
    <dbReference type="NCBI Taxonomy" id="1234261"/>
    <lineage>
        <taxon>Eukaryota</taxon>
        <taxon>Metazoa</taxon>
        <taxon>Spiralia</taxon>
        <taxon>Gnathifera</taxon>
        <taxon>Rotifera</taxon>
        <taxon>Eurotatoria</taxon>
        <taxon>Bdelloidea</taxon>
        <taxon>Philodinida</taxon>
        <taxon>Philodinidae</taxon>
        <taxon>Didymodactylos</taxon>
    </lineage>
</organism>
<gene>
    <name evidence="2" type="ORF">GPM918_LOCUS34568</name>
    <name evidence="3" type="ORF">SRO942_LOCUS35268</name>
</gene>
<feature type="non-terminal residue" evidence="2">
    <location>
        <position position="1"/>
    </location>
</feature>
<name>A0A815PAB2_9BILA</name>
<protein>
    <submittedName>
        <fullName evidence="2">Uncharacterized protein</fullName>
    </submittedName>
</protein>
<evidence type="ECO:0000313" key="2">
    <source>
        <dbReference type="EMBL" id="CAF1446546.1"/>
    </source>
</evidence>
<keyword evidence="4" id="KW-1185">Reference proteome</keyword>
<dbReference type="SUPFAM" id="SSF56801">
    <property type="entry name" value="Acetyl-CoA synthetase-like"/>
    <property type="match status" value="1"/>
</dbReference>
<dbReference type="InterPro" id="IPR042099">
    <property type="entry name" value="ANL_N_sf"/>
</dbReference>
<proteinExistence type="predicted"/>
<dbReference type="Proteomes" id="UP000681722">
    <property type="component" value="Unassembled WGS sequence"/>
</dbReference>
<dbReference type="Proteomes" id="UP000663829">
    <property type="component" value="Unassembled WGS sequence"/>
</dbReference>
<dbReference type="Gene3D" id="3.40.50.12780">
    <property type="entry name" value="N-terminal domain of ligase-like"/>
    <property type="match status" value="1"/>
</dbReference>
<evidence type="ECO:0000313" key="4">
    <source>
        <dbReference type="Proteomes" id="UP000663829"/>
    </source>
</evidence>
<evidence type="ECO:0000313" key="3">
    <source>
        <dbReference type="EMBL" id="CAF4321031.1"/>
    </source>
</evidence>
<feature type="compositionally biased region" description="Acidic residues" evidence="1">
    <location>
        <begin position="213"/>
        <end position="222"/>
    </location>
</feature>
<dbReference type="EMBL" id="CAJNOQ010019265">
    <property type="protein sequence ID" value="CAF1446546.1"/>
    <property type="molecule type" value="Genomic_DNA"/>
</dbReference>
<dbReference type="AlphaFoldDB" id="A0A815PAB2"/>
<dbReference type="EMBL" id="CAJOBC010084708">
    <property type="protein sequence ID" value="CAF4321031.1"/>
    <property type="molecule type" value="Genomic_DNA"/>
</dbReference>
<accession>A0A815PAB2</accession>